<evidence type="ECO:0000313" key="3">
    <source>
        <dbReference type="Proteomes" id="UP000600918"/>
    </source>
</evidence>
<sequence>MTSEPSITENGRRWTTSYGIGRLLAEIKEWKGEKDRMMETFVDTAWSTFDPPQDGSSLAPGTGGSPTRHRVERPLIIFTTLLTRHPVLSGPPEKTAF</sequence>
<dbReference type="Proteomes" id="UP000600918">
    <property type="component" value="Unassembled WGS sequence"/>
</dbReference>
<keyword evidence="3" id="KW-1185">Reference proteome</keyword>
<evidence type="ECO:0000313" key="2">
    <source>
        <dbReference type="EMBL" id="KAF7420607.1"/>
    </source>
</evidence>
<accession>A0A834U860</accession>
<dbReference type="EMBL" id="JACSDY010000009">
    <property type="protein sequence ID" value="KAF7420607.1"/>
    <property type="molecule type" value="Genomic_DNA"/>
</dbReference>
<protein>
    <submittedName>
        <fullName evidence="2">Uncharacterized protein</fullName>
    </submittedName>
</protein>
<dbReference type="AlphaFoldDB" id="A0A834U860"/>
<evidence type="ECO:0000256" key="1">
    <source>
        <dbReference type="SAM" id="MobiDB-lite"/>
    </source>
</evidence>
<proteinExistence type="predicted"/>
<organism evidence="2 3">
    <name type="scientific">Vespula pensylvanica</name>
    <name type="common">Western yellow jacket</name>
    <name type="synonym">Wasp</name>
    <dbReference type="NCBI Taxonomy" id="30213"/>
    <lineage>
        <taxon>Eukaryota</taxon>
        <taxon>Metazoa</taxon>
        <taxon>Ecdysozoa</taxon>
        <taxon>Arthropoda</taxon>
        <taxon>Hexapoda</taxon>
        <taxon>Insecta</taxon>
        <taxon>Pterygota</taxon>
        <taxon>Neoptera</taxon>
        <taxon>Endopterygota</taxon>
        <taxon>Hymenoptera</taxon>
        <taxon>Apocrita</taxon>
        <taxon>Aculeata</taxon>
        <taxon>Vespoidea</taxon>
        <taxon>Vespidae</taxon>
        <taxon>Vespinae</taxon>
        <taxon>Vespula</taxon>
    </lineage>
</organism>
<comment type="caution">
    <text evidence="2">The sequence shown here is derived from an EMBL/GenBank/DDBJ whole genome shotgun (WGS) entry which is preliminary data.</text>
</comment>
<reference evidence="2" key="1">
    <citation type="journal article" date="2020" name="G3 (Bethesda)">
        <title>High-Quality Assemblies for Three Invasive Social Wasps from the &lt;i&gt;Vespula&lt;/i&gt; Genus.</title>
        <authorList>
            <person name="Harrop T.W.R."/>
            <person name="Guhlin J."/>
            <person name="McLaughlin G.M."/>
            <person name="Permina E."/>
            <person name="Stockwell P."/>
            <person name="Gilligan J."/>
            <person name="Le Lec M.F."/>
            <person name="Gruber M.A.M."/>
            <person name="Quinn O."/>
            <person name="Lovegrove M."/>
            <person name="Duncan E.J."/>
            <person name="Remnant E.J."/>
            <person name="Van Eeckhoven J."/>
            <person name="Graham B."/>
            <person name="Knapp R.A."/>
            <person name="Langford K.W."/>
            <person name="Kronenberg Z."/>
            <person name="Press M.O."/>
            <person name="Eacker S.M."/>
            <person name="Wilson-Rankin E.E."/>
            <person name="Purcell J."/>
            <person name="Lester P.J."/>
            <person name="Dearden P.K."/>
        </authorList>
    </citation>
    <scope>NUCLEOTIDE SEQUENCE</scope>
    <source>
        <strain evidence="2">Volc-1</strain>
    </source>
</reference>
<feature type="region of interest" description="Disordered" evidence="1">
    <location>
        <begin position="46"/>
        <end position="70"/>
    </location>
</feature>
<gene>
    <name evidence="2" type="ORF">H0235_010904</name>
</gene>
<name>A0A834U860_VESPE</name>